<dbReference type="SUPFAM" id="SSF51556">
    <property type="entry name" value="Metallo-dependent hydrolases"/>
    <property type="match status" value="1"/>
</dbReference>
<dbReference type="GO" id="GO:0016787">
    <property type="term" value="F:hydrolase activity"/>
    <property type="evidence" value="ECO:0007669"/>
    <property type="project" value="UniProtKB-KW"/>
</dbReference>
<dbReference type="Pfam" id="PF04909">
    <property type="entry name" value="Amidohydro_2"/>
    <property type="match status" value="1"/>
</dbReference>
<protein>
    <submittedName>
        <fullName evidence="2">Transcriptional family amidohydrolase family protein</fullName>
    </submittedName>
</protein>
<dbReference type="Proteomes" id="UP000654918">
    <property type="component" value="Unassembled WGS sequence"/>
</dbReference>
<dbReference type="PANTHER" id="PTHR35563">
    <property type="entry name" value="BARREL METAL-DEPENDENT HYDROLASE, PUTATIVE (AFU_ORTHOLOGUE AFUA_1G16240)-RELATED"/>
    <property type="match status" value="1"/>
</dbReference>
<dbReference type="PANTHER" id="PTHR35563:SF2">
    <property type="entry name" value="BARREL METAL-DEPENDENT HYDROLASE, PUTATIVE (AFU_ORTHOLOGUE AFUA_1G16240)-RELATED"/>
    <property type="match status" value="1"/>
</dbReference>
<dbReference type="InterPro" id="IPR006680">
    <property type="entry name" value="Amidohydro-rel"/>
</dbReference>
<sequence length="312" mass="34755">MGILRQSRLPQGAWDTHVHVFDSALRSFAPDVAYTPAQAPLSKLVAFNRSLTQDSLPTNLVLVQPSPYGTDNSVLIKALESLSAYPHIHARGIAVVYLRTITDEELWALHRAGVRGLRLNKMASNDAHDPQLLIKEITRAAGRIEMLPDWKPQLFVSGKAWEVIYQHILHLPVLVIADHVGGMMGFSKLGSDASHATQQPGYLSLVDLVKRRKVIVKISGLYRLSSEATTRHHDLEPAIRELAKRVPDSLIYASDWPHTGDGSARTARKPGQIEEFREVDNHTILASLRDRVGDEATWIKMMATTPAQLFYT</sequence>
<comment type="caution">
    <text evidence="2">The sequence shown here is derived from an EMBL/GenBank/DDBJ whole genome shotgun (WGS) entry which is preliminary data.</text>
</comment>
<dbReference type="InterPro" id="IPR052358">
    <property type="entry name" value="Aro_Compnd_Degr_Hydrolases"/>
</dbReference>
<gene>
    <name evidence="2" type="ORF">CPLU01_07332</name>
</gene>
<dbReference type="Gene3D" id="3.20.20.140">
    <property type="entry name" value="Metal-dependent hydrolases"/>
    <property type="match status" value="1"/>
</dbReference>
<dbReference type="InterPro" id="IPR032466">
    <property type="entry name" value="Metal_Hydrolase"/>
</dbReference>
<evidence type="ECO:0000313" key="3">
    <source>
        <dbReference type="Proteomes" id="UP000654918"/>
    </source>
</evidence>
<name>A0A8H6KG21_9PEZI</name>
<evidence type="ECO:0000259" key="1">
    <source>
        <dbReference type="Pfam" id="PF04909"/>
    </source>
</evidence>
<keyword evidence="2" id="KW-0378">Hydrolase</keyword>
<evidence type="ECO:0000313" key="2">
    <source>
        <dbReference type="EMBL" id="KAF6830406.1"/>
    </source>
</evidence>
<keyword evidence="3" id="KW-1185">Reference proteome</keyword>
<reference evidence="2" key="1">
    <citation type="journal article" date="2020" name="Phytopathology">
        <title>Genome Sequence Resources of Colletotrichum truncatum, C. plurivorum, C. musicola, and C. sojae: Four Species Pathogenic to Soybean (Glycine max).</title>
        <authorList>
            <person name="Rogerio F."/>
            <person name="Boufleur T.R."/>
            <person name="Ciampi-Guillardi M."/>
            <person name="Sukno S.A."/>
            <person name="Thon M.R."/>
            <person name="Massola Junior N.S."/>
            <person name="Baroncelli R."/>
        </authorList>
    </citation>
    <scope>NUCLEOTIDE SEQUENCE</scope>
    <source>
        <strain evidence="2">LFN00145</strain>
    </source>
</reference>
<dbReference type="AlphaFoldDB" id="A0A8H6KG21"/>
<accession>A0A8H6KG21</accession>
<proteinExistence type="predicted"/>
<dbReference type="EMBL" id="WIGO01000094">
    <property type="protein sequence ID" value="KAF6830406.1"/>
    <property type="molecule type" value="Genomic_DNA"/>
</dbReference>
<feature type="domain" description="Amidohydrolase-related" evidence="1">
    <location>
        <begin position="15"/>
        <end position="261"/>
    </location>
</feature>
<organism evidence="2 3">
    <name type="scientific">Colletotrichum plurivorum</name>
    <dbReference type="NCBI Taxonomy" id="2175906"/>
    <lineage>
        <taxon>Eukaryota</taxon>
        <taxon>Fungi</taxon>
        <taxon>Dikarya</taxon>
        <taxon>Ascomycota</taxon>
        <taxon>Pezizomycotina</taxon>
        <taxon>Sordariomycetes</taxon>
        <taxon>Hypocreomycetidae</taxon>
        <taxon>Glomerellales</taxon>
        <taxon>Glomerellaceae</taxon>
        <taxon>Colletotrichum</taxon>
        <taxon>Colletotrichum orchidearum species complex</taxon>
    </lineage>
</organism>